<gene>
    <name evidence="4" type="ORF">KDM90_00285</name>
</gene>
<keyword evidence="2" id="KW-0472">Membrane</keyword>
<dbReference type="AlphaFoldDB" id="A0A941DXA8"/>
<feature type="domain" description="FimV N-terminal" evidence="3">
    <location>
        <begin position="52"/>
        <end position="149"/>
    </location>
</feature>
<feature type="transmembrane region" description="Helical" evidence="2">
    <location>
        <begin position="331"/>
        <end position="354"/>
    </location>
</feature>
<feature type="compositionally biased region" description="Polar residues" evidence="1">
    <location>
        <begin position="180"/>
        <end position="205"/>
    </location>
</feature>
<evidence type="ECO:0000256" key="2">
    <source>
        <dbReference type="SAM" id="Phobius"/>
    </source>
</evidence>
<proteinExistence type="predicted"/>
<feature type="region of interest" description="Disordered" evidence="1">
    <location>
        <begin position="156"/>
        <end position="208"/>
    </location>
</feature>
<keyword evidence="2" id="KW-0812">Transmembrane</keyword>
<keyword evidence="5" id="KW-1185">Reference proteome</keyword>
<keyword evidence="2" id="KW-1133">Transmembrane helix</keyword>
<evidence type="ECO:0000313" key="4">
    <source>
        <dbReference type="EMBL" id="MBR7798445.1"/>
    </source>
</evidence>
<organism evidence="4 5">
    <name type="scientific">Undibacterium fentianense</name>
    <dbReference type="NCBI Taxonomy" id="2828728"/>
    <lineage>
        <taxon>Bacteria</taxon>
        <taxon>Pseudomonadati</taxon>
        <taxon>Pseudomonadota</taxon>
        <taxon>Betaproteobacteria</taxon>
        <taxon>Burkholderiales</taxon>
        <taxon>Oxalobacteraceae</taxon>
        <taxon>Undibacterium</taxon>
    </lineage>
</organism>
<dbReference type="Pfam" id="PF25800">
    <property type="entry name" value="FimV_N"/>
    <property type="match status" value="1"/>
</dbReference>
<comment type="caution">
    <text evidence="4">The sequence shown here is derived from an EMBL/GenBank/DDBJ whole genome shotgun (WGS) entry which is preliminary data.</text>
</comment>
<name>A0A941DXA8_9BURK</name>
<dbReference type="RefSeq" id="WP_212673626.1">
    <property type="nucleotide sequence ID" value="NZ_JAGSPJ010000001.1"/>
</dbReference>
<accession>A0A941DXA8</accession>
<dbReference type="EMBL" id="JAGSPJ010000001">
    <property type="protein sequence ID" value="MBR7798445.1"/>
    <property type="molecule type" value="Genomic_DNA"/>
</dbReference>
<protein>
    <recommendedName>
        <fullName evidence="3">FimV N-terminal domain-containing protein</fullName>
    </recommendedName>
</protein>
<evidence type="ECO:0000259" key="3">
    <source>
        <dbReference type="Pfam" id="PF25800"/>
    </source>
</evidence>
<dbReference type="Proteomes" id="UP000678545">
    <property type="component" value="Unassembled WGS sequence"/>
</dbReference>
<sequence>MSLTIVLGIHLGILVTKGFDWGKIIERQFRQFVLAGLFASISLMLAGGAFALGFGEFRVRSALGQSLLVHADLIGMESDGVNPSCLRAKVVNIDGVFIANAMITIHQNQKQRALTFSTRQAINEPAINLIVDIQCETQLHREFSILLDPIESHPQLSSIGQDESPFGKKLKASAKPDVESATQFSDQKLKQNKPSESQSPANPKQNRIDVAAKSTELKRSRASAKLPKDVLKLSDEIVMPALPQGLKMSDVLSTDSGHQLVQNMEELRAAQAKMAAILRDEPVEQIAKAVAPVNANPELLSLKQETEQLRKQNLADKAALQQLQNRAGFDYWMIALALISILAIGVILFLLVYIRKNLHVQNPSWWEDEDANLPKSENIDDVINNLQSNYDSASAAGIASSSPVSKRNSVGSHNLAEQSKDVASLNPAIAENSGFQRTPTLEETNSSIFNFFAPRGNSVKVEEISDVTQEAEFWISMNDPHRAIEILAAQEELEHPDSPVPWLFLLDLYRTVHEKAKYDLLRDRFIVFFNANIPEYDADLTQIPSRHLEDFPHLMQKICDSWGANGIIQYLESLLVDDREGKRAGFDLPVYRDILMLLGIAHEIERIVAMEGPVAAIKNEENAPSSNDTTHADPLAEAEFGTIEFETIDFTKSVQAK</sequence>
<evidence type="ECO:0000313" key="5">
    <source>
        <dbReference type="Proteomes" id="UP000678545"/>
    </source>
</evidence>
<evidence type="ECO:0000256" key="1">
    <source>
        <dbReference type="SAM" id="MobiDB-lite"/>
    </source>
</evidence>
<dbReference type="InterPro" id="IPR057840">
    <property type="entry name" value="FimV_N"/>
</dbReference>
<reference evidence="4" key="1">
    <citation type="submission" date="2021-04" db="EMBL/GenBank/DDBJ databases">
        <title>novel species isolated from subtropical streams in China.</title>
        <authorList>
            <person name="Lu H."/>
        </authorList>
    </citation>
    <scope>NUCLEOTIDE SEQUENCE</scope>
    <source>
        <strain evidence="4">FT137W</strain>
    </source>
</reference>
<feature type="transmembrane region" description="Helical" evidence="2">
    <location>
        <begin position="34"/>
        <end position="54"/>
    </location>
</feature>